<gene>
    <name evidence="6" type="ORF">PENARI_c015G02104</name>
</gene>
<name>A0A1F5LCD8_PENAI</name>
<evidence type="ECO:0000256" key="2">
    <source>
        <dbReference type="ARBA" id="ARBA00023125"/>
    </source>
</evidence>
<dbReference type="EMBL" id="LXJU01000015">
    <property type="protein sequence ID" value="OGE50872.1"/>
    <property type="molecule type" value="Genomic_DNA"/>
</dbReference>
<dbReference type="SMART" id="SM00066">
    <property type="entry name" value="GAL4"/>
    <property type="match status" value="1"/>
</dbReference>
<dbReference type="RefSeq" id="XP_022486318.1">
    <property type="nucleotide sequence ID" value="XM_022633704.1"/>
</dbReference>
<sequence length="493" mass="55206">MPADRVPCDQCRQRRIRCDGMLPCTPCQRAQLGCSREYVRKRRGPKYGGGKKIQALRTDQLLSAQENARGGMGRDGLLSAEELSQLMELCVHIYVERMYLVIPLFRSSDLIQRLKRPLAPNEYGMLCALCAMVITFMCDRSDYIIQGMEWRLVAQSLLEKCLATRSTYNFIEDNTVMTLLGSFFMAVSHFELGDSRSSWFYLREAITLAQGLGLDTGTFQDGLDNSDGVFHRRIYNILFVTERSLAISRHKPVLLSHALQPLSEMMDGAQPDVDAGFCQLVRVYSQIDVGFIDFWRKENTASSTPPWKTGDIQLITDCPLLPDTQKADILVTQHWLEYVFWKAALRQGLISRQAVIRSRTFQYPEDLALSLLQVLSKLPSEAVELHGLGIFEKISDVANTLADLAICSVKIAGWTEAVAQNLDRLAALQGHLSMTPNSHSKYAKFLGSRVAQLSLCYGSLSDMVGASGYLHTDSTEEGRQGEGITLSYPLTKT</sequence>
<dbReference type="InterPro" id="IPR036864">
    <property type="entry name" value="Zn2-C6_fun-type_DNA-bd_sf"/>
</dbReference>
<dbReference type="PANTHER" id="PTHR31668:SF29">
    <property type="entry name" value="ZN(2)-C6 FUNGAL-TYPE DOMAIN-CONTAINING PROTEIN"/>
    <property type="match status" value="1"/>
</dbReference>
<evidence type="ECO:0000256" key="1">
    <source>
        <dbReference type="ARBA" id="ARBA00023015"/>
    </source>
</evidence>
<reference evidence="6 7" key="1">
    <citation type="journal article" date="2016" name="Sci. Rep.">
        <title>Penicillium arizonense, a new, genome sequenced fungal species, reveals a high chemical diversity in secreted metabolites.</title>
        <authorList>
            <person name="Grijseels S."/>
            <person name="Nielsen J.C."/>
            <person name="Randelovic M."/>
            <person name="Nielsen J."/>
            <person name="Nielsen K.F."/>
            <person name="Workman M."/>
            <person name="Frisvad J.C."/>
        </authorList>
    </citation>
    <scope>NUCLEOTIDE SEQUENCE [LARGE SCALE GENOMIC DNA]</scope>
    <source>
        <strain evidence="6 7">CBS 141311</strain>
    </source>
</reference>
<dbReference type="CDD" id="cd12148">
    <property type="entry name" value="fungal_TF_MHR"/>
    <property type="match status" value="1"/>
</dbReference>
<dbReference type="PANTHER" id="PTHR31668">
    <property type="entry name" value="GLUCOSE TRANSPORT TRANSCRIPTION REGULATOR RGT1-RELATED-RELATED"/>
    <property type="match status" value="1"/>
</dbReference>
<dbReference type="OrthoDB" id="4132249at2759"/>
<evidence type="ECO:0000256" key="3">
    <source>
        <dbReference type="ARBA" id="ARBA00023163"/>
    </source>
</evidence>
<protein>
    <recommendedName>
        <fullName evidence="5">Zn(2)-C6 fungal-type domain-containing protein</fullName>
    </recommendedName>
</protein>
<dbReference type="GO" id="GO:0003677">
    <property type="term" value="F:DNA binding"/>
    <property type="evidence" value="ECO:0007669"/>
    <property type="project" value="UniProtKB-KW"/>
</dbReference>
<evidence type="ECO:0000259" key="5">
    <source>
        <dbReference type="PROSITE" id="PS50048"/>
    </source>
</evidence>
<organism evidence="6 7">
    <name type="scientific">Penicillium arizonense</name>
    <dbReference type="NCBI Taxonomy" id="1835702"/>
    <lineage>
        <taxon>Eukaryota</taxon>
        <taxon>Fungi</taxon>
        <taxon>Dikarya</taxon>
        <taxon>Ascomycota</taxon>
        <taxon>Pezizomycotina</taxon>
        <taxon>Eurotiomycetes</taxon>
        <taxon>Eurotiomycetidae</taxon>
        <taxon>Eurotiales</taxon>
        <taxon>Aspergillaceae</taxon>
        <taxon>Penicillium</taxon>
    </lineage>
</organism>
<accession>A0A1F5LCD8</accession>
<evidence type="ECO:0000256" key="4">
    <source>
        <dbReference type="ARBA" id="ARBA00023242"/>
    </source>
</evidence>
<dbReference type="InterPro" id="IPR050797">
    <property type="entry name" value="Carb_Metab_Trans_Reg"/>
</dbReference>
<proteinExistence type="predicted"/>
<dbReference type="Pfam" id="PF00172">
    <property type="entry name" value="Zn_clus"/>
    <property type="match status" value="1"/>
</dbReference>
<keyword evidence="3" id="KW-0804">Transcription</keyword>
<dbReference type="PROSITE" id="PS00463">
    <property type="entry name" value="ZN2_CY6_FUNGAL_1"/>
    <property type="match status" value="1"/>
</dbReference>
<keyword evidence="2" id="KW-0238">DNA-binding</keyword>
<dbReference type="CDD" id="cd00067">
    <property type="entry name" value="GAL4"/>
    <property type="match status" value="1"/>
</dbReference>
<keyword evidence="7" id="KW-1185">Reference proteome</keyword>
<keyword evidence="4" id="KW-0539">Nucleus</keyword>
<dbReference type="GO" id="GO:0000981">
    <property type="term" value="F:DNA-binding transcription factor activity, RNA polymerase II-specific"/>
    <property type="evidence" value="ECO:0007669"/>
    <property type="project" value="InterPro"/>
</dbReference>
<dbReference type="InterPro" id="IPR001138">
    <property type="entry name" value="Zn2Cys6_DnaBD"/>
</dbReference>
<dbReference type="GeneID" id="34578438"/>
<feature type="domain" description="Zn(2)-C6 fungal-type" evidence="5">
    <location>
        <begin position="7"/>
        <end position="36"/>
    </location>
</feature>
<dbReference type="SUPFAM" id="SSF57701">
    <property type="entry name" value="Zn2/Cys6 DNA-binding domain"/>
    <property type="match status" value="1"/>
</dbReference>
<comment type="caution">
    <text evidence="6">The sequence shown here is derived from an EMBL/GenBank/DDBJ whole genome shotgun (WGS) entry which is preliminary data.</text>
</comment>
<dbReference type="PROSITE" id="PS50048">
    <property type="entry name" value="ZN2_CY6_FUNGAL_2"/>
    <property type="match status" value="1"/>
</dbReference>
<dbReference type="Proteomes" id="UP000177622">
    <property type="component" value="Unassembled WGS sequence"/>
</dbReference>
<dbReference type="AlphaFoldDB" id="A0A1F5LCD8"/>
<keyword evidence="1" id="KW-0805">Transcription regulation</keyword>
<dbReference type="Gene3D" id="4.10.240.10">
    <property type="entry name" value="Zn(2)-C6 fungal-type DNA-binding domain"/>
    <property type="match status" value="1"/>
</dbReference>
<dbReference type="GO" id="GO:0008270">
    <property type="term" value="F:zinc ion binding"/>
    <property type="evidence" value="ECO:0007669"/>
    <property type="project" value="InterPro"/>
</dbReference>
<evidence type="ECO:0000313" key="7">
    <source>
        <dbReference type="Proteomes" id="UP000177622"/>
    </source>
</evidence>
<evidence type="ECO:0000313" key="6">
    <source>
        <dbReference type="EMBL" id="OGE50872.1"/>
    </source>
</evidence>